<evidence type="ECO:0000256" key="2">
    <source>
        <dbReference type="SAM" id="MobiDB-lite"/>
    </source>
</evidence>
<keyword evidence="1" id="KW-0378">Hydrolase</keyword>
<dbReference type="PANTHER" id="PTHR43540">
    <property type="entry name" value="PEROXYUREIDOACRYLATE/UREIDOACRYLATE AMIDOHYDROLASE-RELATED"/>
    <property type="match status" value="1"/>
</dbReference>
<evidence type="ECO:0000259" key="3">
    <source>
        <dbReference type="Pfam" id="PF00857"/>
    </source>
</evidence>
<dbReference type="InterPro" id="IPR000868">
    <property type="entry name" value="Isochorismatase-like_dom"/>
</dbReference>
<name>A0A1I2JQC1_9ACTN</name>
<dbReference type="PANTHER" id="PTHR43540:SF7">
    <property type="entry name" value="ISOCHORISMATASE FAMILY PROTEIN YECD"/>
    <property type="match status" value="1"/>
</dbReference>
<dbReference type="CDD" id="cd00431">
    <property type="entry name" value="cysteine_hydrolases"/>
    <property type="match status" value="1"/>
</dbReference>
<dbReference type="Proteomes" id="UP000199323">
    <property type="component" value="Unassembled WGS sequence"/>
</dbReference>
<evidence type="ECO:0000256" key="1">
    <source>
        <dbReference type="ARBA" id="ARBA00022801"/>
    </source>
</evidence>
<protein>
    <submittedName>
        <fullName evidence="4">Nicotinamidase-related amidase</fullName>
    </submittedName>
</protein>
<evidence type="ECO:0000313" key="5">
    <source>
        <dbReference type="Proteomes" id="UP000199323"/>
    </source>
</evidence>
<feature type="domain" description="Isochorismatase-like" evidence="3">
    <location>
        <begin position="30"/>
        <end position="186"/>
    </location>
</feature>
<dbReference type="EMBL" id="FONG01000019">
    <property type="protein sequence ID" value="SFF56419.1"/>
    <property type="molecule type" value="Genomic_DNA"/>
</dbReference>
<dbReference type="Gene3D" id="3.40.50.850">
    <property type="entry name" value="Isochorismatase-like"/>
    <property type="match status" value="1"/>
</dbReference>
<sequence length="194" mass="20026">MTVHDHQDGAGSSAPLSPPPLSPRLDPARTALILVDLMDRIVALPLAPHSGPEVLAAALRLAGTFRAAGATVVGVRVHRPGPAEQPPGSDLVEDIAKVCDLVVVKQTVGAFHGTGLDERLRERGIDTLVLAGVATNMGVESTARAAADHGYGLVFAEDAMSGLTAAEHRSAVSLDFPRFGTVVTTGQVRFTDGG</sequence>
<organism evidence="4 5">
    <name type="scientific">Actinacidiphila alni</name>
    <dbReference type="NCBI Taxonomy" id="380248"/>
    <lineage>
        <taxon>Bacteria</taxon>
        <taxon>Bacillati</taxon>
        <taxon>Actinomycetota</taxon>
        <taxon>Actinomycetes</taxon>
        <taxon>Kitasatosporales</taxon>
        <taxon>Streptomycetaceae</taxon>
        <taxon>Actinacidiphila</taxon>
    </lineage>
</organism>
<dbReference type="AlphaFoldDB" id="A0A1I2JQC1"/>
<dbReference type="InterPro" id="IPR050272">
    <property type="entry name" value="Isochorismatase-like_hydrls"/>
</dbReference>
<dbReference type="SUPFAM" id="SSF52499">
    <property type="entry name" value="Isochorismatase-like hydrolases"/>
    <property type="match status" value="1"/>
</dbReference>
<dbReference type="InterPro" id="IPR036380">
    <property type="entry name" value="Isochorismatase-like_sf"/>
</dbReference>
<feature type="region of interest" description="Disordered" evidence="2">
    <location>
        <begin position="1"/>
        <end position="23"/>
    </location>
</feature>
<proteinExistence type="predicted"/>
<dbReference type="GO" id="GO:0016787">
    <property type="term" value="F:hydrolase activity"/>
    <property type="evidence" value="ECO:0007669"/>
    <property type="project" value="UniProtKB-KW"/>
</dbReference>
<dbReference type="OrthoDB" id="3174612at2"/>
<accession>A0A1I2JQC1</accession>
<keyword evidence="5" id="KW-1185">Reference proteome</keyword>
<reference evidence="4 5" key="1">
    <citation type="submission" date="2016-10" db="EMBL/GenBank/DDBJ databases">
        <authorList>
            <person name="de Groot N.N."/>
        </authorList>
    </citation>
    <scope>NUCLEOTIDE SEQUENCE [LARGE SCALE GENOMIC DNA]</scope>
    <source>
        <strain evidence="4 5">CGMCC 4.3510</strain>
    </source>
</reference>
<dbReference type="STRING" id="380248.SAMN05216251_11942"/>
<gene>
    <name evidence="4" type="ORF">SAMN05216251_11942</name>
</gene>
<dbReference type="RefSeq" id="WP_093716246.1">
    <property type="nucleotide sequence ID" value="NZ_FONG01000019.1"/>
</dbReference>
<dbReference type="Pfam" id="PF00857">
    <property type="entry name" value="Isochorismatase"/>
    <property type="match status" value="1"/>
</dbReference>
<evidence type="ECO:0000313" key="4">
    <source>
        <dbReference type="EMBL" id="SFF56419.1"/>
    </source>
</evidence>